<evidence type="ECO:0000313" key="2">
    <source>
        <dbReference type="Proteomes" id="UP001501624"/>
    </source>
</evidence>
<protein>
    <recommendedName>
        <fullName evidence="3">Peptidase M41 domain-containing protein</fullName>
    </recommendedName>
</protein>
<keyword evidence="2" id="KW-1185">Reference proteome</keyword>
<dbReference type="Proteomes" id="UP001501624">
    <property type="component" value="Unassembled WGS sequence"/>
</dbReference>
<sequence>MGRPRYDTDEALALGALAAHEAGHGVIAVVQGIEVAHCKISATRGYTRHRDVTASHPEISLAILLAGQEAEAYWLTRYAGYWFGSALRAAADASEHDLREVRRLRKHTGLSEGRIRSRTRSLVRRHWGRIDRAGHRLYSRGHLSGSAL</sequence>
<dbReference type="SUPFAM" id="SSF140990">
    <property type="entry name" value="FtsH protease domain-like"/>
    <property type="match status" value="1"/>
</dbReference>
<evidence type="ECO:0000313" key="1">
    <source>
        <dbReference type="EMBL" id="GAA3831544.1"/>
    </source>
</evidence>
<proteinExistence type="predicted"/>
<dbReference type="EMBL" id="BAABCM010000009">
    <property type="protein sequence ID" value="GAA3831544.1"/>
    <property type="molecule type" value="Genomic_DNA"/>
</dbReference>
<accession>A0ABP7J0Z8</accession>
<dbReference type="InterPro" id="IPR037219">
    <property type="entry name" value="Peptidase_M41-like"/>
</dbReference>
<name>A0ABP7J0Z8_9PSEU</name>
<gene>
    <name evidence="1" type="ORF">GCM10022380_57650</name>
</gene>
<comment type="caution">
    <text evidence="1">The sequence shown here is derived from an EMBL/GenBank/DDBJ whole genome shotgun (WGS) entry which is preliminary data.</text>
</comment>
<evidence type="ECO:0008006" key="3">
    <source>
        <dbReference type="Google" id="ProtNLM"/>
    </source>
</evidence>
<dbReference type="RefSeq" id="WP_237335754.1">
    <property type="nucleotide sequence ID" value="NZ_BAABCM010000009.1"/>
</dbReference>
<organism evidence="1 2">
    <name type="scientific">Amycolatopsis tucumanensis</name>
    <dbReference type="NCBI Taxonomy" id="401106"/>
    <lineage>
        <taxon>Bacteria</taxon>
        <taxon>Bacillati</taxon>
        <taxon>Actinomycetota</taxon>
        <taxon>Actinomycetes</taxon>
        <taxon>Pseudonocardiales</taxon>
        <taxon>Pseudonocardiaceae</taxon>
        <taxon>Amycolatopsis</taxon>
    </lineage>
</organism>
<reference evidence="2" key="1">
    <citation type="journal article" date="2019" name="Int. J. Syst. Evol. Microbiol.">
        <title>The Global Catalogue of Microorganisms (GCM) 10K type strain sequencing project: providing services to taxonomists for standard genome sequencing and annotation.</title>
        <authorList>
            <consortium name="The Broad Institute Genomics Platform"/>
            <consortium name="The Broad Institute Genome Sequencing Center for Infectious Disease"/>
            <person name="Wu L."/>
            <person name="Ma J."/>
        </authorList>
    </citation>
    <scope>NUCLEOTIDE SEQUENCE [LARGE SCALE GENOMIC DNA]</scope>
    <source>
        <strain evidence="2">JCM 17017</strain>
    </source>
</reference>